<name>A0A495MIU0_9FLAO</name>
<dbReference type="Proteomes" id="UP000277579">
    <property type="component" value="Unassembled WGS sequence"/>
</dbReference>
<evidence type="ECO:0000313" key="3">
    <source>
        <dbReference type="EMBL" id="RKS25348.1"/>
    </source>
</evidence>
<keyword evidence="4" id="KW-1185">Reference proteome</keyword>
<dbReference type="InterPro" id="IPR046232">
    <property type="entry name" value="DUF6265"/>
</dbReference>
<sequence>MKKTFYAIAVLAAISAVSCKEAHDAKLPPVEPTPKSFAEIQKADWFLGRWENSSKEGNMSEIWTKENDSTFHGESYFVIGKDTVFAESVRLWQKENQLVYEVSVKGQNDEKPVDFALTSSSDKQLIFENPKHDYPNKITYNKITNDSLVAEISGMKDGKAKAEQFAMKKVQ</sequence>
<evidence type="ECO:0000259" key="2">
    <source>
        <dbReference type="Pfam" id="PF19780"/>
    </source>
</evidence>
<dbReference type="RefSeq" id="WP_121374760.1">
    <property type="nucleotide sequence ID" value="NZ_RBLC01000001.1"/>
</dbReference>
<keyword evidence="1" id="KW-0732">Signal</keyword>
<protein>
    <recommendedName>
        <fullName evidence="2">DUF6265 domain-containing protein</fullName>
    </recommendedName>
</protein>
<feature type="chain" id="PRO_5019841634" description="DUF6265 domain-containing protein" evidence="1">
    <location>
        <begin position="23"/>
        <end position="171"/>
    </location>
</feature>
<reference evidence="3 4" key="1">
    <citation type="submission" date="2018-10" db="EMBL/GenBank/DDBJ databases">
        <title>Genomic Encyclopedia of Archaeal and Bacterial Type Strains, Phase II (KMG-II): from individual species to whole genera.</title>
        <authorList>
            <person name="Goeker M."/>
        </authorList>
    </citation>
    <scope>NUCLEOTIDE SEQUENCE [LARGE SCALE GENOMIC DNA]</scope>
    <source>
        <strain evidence="3 4">DSM 29537</strain>
    </source>
</reference>
<dbReference type="PROSITE" id="PS51257">
    <property type="entry name" value="PROKAR_LIPOPROTEIN"/>
    <property type="match status" value="1"/>
</dbReference>
<proteinExistence type="predicted"/>
<gene>
    <name evidence="3" type="ORF">CLV94_0378</name>
</gene>
<feature type="signal peptide" evidence="1">
    <location>
        <begin position="1"/>
        <end position="22"/>
    </location>
</feature>
<dbReference type="OrthoDB" id="5382295at2"/>
<evidence type="ECO:0000313" key="4">
    <source>
        <dbReference type="Proteomes" id="UP000277579"/>
    </source>
</evidence>
<accession>A0A495MIU0</accession>
<feature type="domain" description="DUF6265" evidence="2">
    <location>
        <begin position="44"/>
        <end position="153"/>
    </location>
</feature>
<comment type="caution">
    <text evidence="3">The sequence shown here is derived from an EMBL/GenBank/DDBJ whole genome shotgun (WGS) entry which is preliminary data.</text>
</comment>
<dbReference type="Pfam" id="PF19780">
    <property type="entry name" value="DUF6265"/>
    <property type="match status" value="1"/>
</dbReference>
<evidence type="ECO:0000256" key="1">
    <source>
        <dbReference type="SAM" id="SignalP"/>
    </source>
</evidence>
<dbReference type="EMBL" id="RBLC01000001">
    <property type="protein sequence ID" value="RKS25348.1"/>
    <property type="molecule type" value="Genomic_DNA"/>
</dbReference>
<organism evidence="3 4">
    <name type="scientific">Flavobacterium endophyticum</name>
    <dbReference type="NCBI Taxonomy" id="1540163"/>
    <lineage>
        <taxon>Bacteria</taxon>
        <taxon>Pseudomonadati</taxon>
        <taxon>Bacteroidota</taxon>
        <taxon>Flavobacteriia</taxon>
        <taxon>Flavobacteriales</taxon>
        <taxon>Flavobacteriaceae</taxon>
        <taxon>Flavobacterium</taxon>
    </lineage>
</organism>
<dbReference type="AlphaFoldDB" id="A0A495MIU0"/>